<dbReference type="PANTHER" id="PTHR14052:SF0">
    <property type="entry name" value="ORIGIN RECOGNITION COMPLEX SUBUNIT 2"/>
    <property type="match status" value="1"/>
</dbReference>
<dbReference type="InterPro" id="IPR007220">
    <property type="entry name" value="ORC2"/>
</dbReference>
<dbReference type="GO" id="GO:0005664">
    <property type="term" value="C:nuclear origin of replication recognition complex"/>
    <property type="evidence" value="ECO:0007669"/>
    <property type="project" value="TreeGrafter"/>
</dbReference>
<gene>
    <name evidence="2" type="ORF">Celaphus_00016031</name>
</gene>
<name>A0A212C1L7_CEREH</name>
<dbReference type="OrthoDB" id="20198at2759"/>
<dbReference type="InterPro" id="IPR056773">
    <property type="entry name" value="WHD_ORC2"/>
</dbReference>
<dbReference type="Proteomes" id="UP000242450">
    <property type="component" value="Chromosome 33"/>
</dbReference>
<proteinExistence type="predicted"/>
<organism evidence="2 3">
    <name type="scientific">Cervus elaphus hippelaphus</name>
    <name type="common">European red deer</name>
    <dbReference type="NCBI Taxonomy" id="46360"/>
    <lineage>
        <taxon>Eukaryota</taxon>
        <taxon>Metazoa</taxon>
        <taxon>Chordata</taxon>
        <taxon>Craniata</taxon>
        <taxon>Vertebrata</taxon>
        <taxon>Euteleostomi</taxon>
        <taxon>Mammalia</taxon>
        <taxon>Eutheria</taxon>
        <taxon>Laurasiatheria</taxon>
        <taxon>Artiodactyla</taxon>
        <taxon>Ruminantia</taxon>
        <taxon>Pecora</taxon>
        <taxon>Cervidae</taxon>
        <taxon>Cervinae</taxon>
        <taxon>Cervus</taxon>
    </lineage>
</organism>
<protein>
    <submittedName>
        <fullName evidence="2">ORC2</fullName>
    </submittedName>
</protein>
<feature type="domain" description="Origin recognition complex subunit 2 winged-helix" evidence="1">
    <location>
        <begin position="22"/>
        <end position="77"/>
    </location>
</feature>
<keyword evidence="3" id="KW-1185">Reference proteome</keyword>
<comment type="caution">
    <text evidence="2">The sequence shown here is derived from an EMBL/GenBank/DDBJ whole genome shotgun (WGS) entry which is preliminary data.</text>
</comment>
<dbReference type="GO" id="GO:0006260">
    <property type="term" value="P:DNA replication"/>
    <property type="evidence" value="ECO:0007669"/>
    <property type="project" value="InterPro"/>
</dbReference>
<dbReference type="Pfam" id="PF24882">
    <property type="entry name" value="WHD_ORC2"/>
    <property type="match status" value="1"/>
</dbReference>
<reference evidence="2 3" key="1">
    <citation type="journal article" date="2018" name="Mol. Genet. Genomics">
        <title>The red deer Cervus elaphus genome CerEla1.0: sequencing, annotating, genes, and chromosomes.</title>
        <authorList>
            <person name="Bana N.A."/>
            <person name="Nyiri A."/>
            <person name="Nagy J."/>
            <person name="Frank K."/>
            <person name="Nagy T."/>
            <person name="Steger V."/>
            <person name="Schiller M."/>
            <person name="Lakatos P."/>
            <person name="Sugar L."/>
            <person name="Horn P."/>
            <person name="Barta E."/>
            <person name="Orosz L."/>
        </authorList>
    </citation>
    <scope>NUCLEOTIDE SEQUENCE [LARGE SCALE GENOMIC DNA]</scope>
    <source>
        <strain evidence="2">Hungarian</strain>
    </source>
</reference>
<dbReference type="EMBL" id="MKHE01000033">
    <property type="protein sequence ID" value="OWJ99887.1"/>
    <property type="molecule type" value="Genomic_DNA"/>
</dbReference>
<evidence type="ECO:0000313" key="3">
    <source>
        <dbReference type="Proteomes" id="UP000242450"/>
    </source>
</evidence>
<dbReference type="PANTHER" id="PTHR14052">
    <property type="entry name" value="ORIGIN RECOGNITION COMPLEX SUBUNIT 2"/>
    <property type="match status" value="1"/>
</dbReference>
<evidence type="ECO:0000259" key="1">
    <source>
        <dbReference type="Pfam" id="PF24882"/>
    </source>
</evidence>
<dbReference type="AlphaFoldDB" id="A0A212C1L7"/>
<sequence length="91" mass="10508">MGTHTWGHVLNTDLCSHLLLNSPGLCFQDFYQQCREAFLVNSDLTLRAQLIEFRDHKLIRTKKGTDGVEYLLIPVDNGILTDFLEKEEEEL</sequence>
<accession>A0A212C1L7</accession>
<evidence type="ECO:0000313" key="2">
    <source>
        <dbReference type="EMBL" id="OWJ99887.1"/>
    </source>
</evidence>
<dbReference type="GO" id="GO:0003688">
    <property type="term" value="F:DNA replication origin binding"/>
    <property type="evidence" value="ECO:0007669"/>
    <property type="project" value="TreeGrafter"/>
</dbReference>